<dbReference type="STRING" id="2070753.A0A3A2Z945"/>
<dbReference type="PANTHER" id="PTHR11895">
    <property type="entry name" value="TRANSAMIDASE"/>
    <property type="match status" value="1"/>
</dbReference>
<dbReference type="InterPro" id="IPR023631">
    <property type="entry name" value="Amidase_dom"/>
</dbReference>
<keyword evidence="4" id="KW-1185">Reference proteome</keyword>
<dbReference type="PANTHER" id="PTHR11895:SF151">
    <property type="entry name" value="GLUTAMYL-TRNA(GLN) AMIDOTRANSFERASE SUBUNIT A"/>
    <property type="match status" value="1"/>
</dbReference>
<dbReference type="Pfam" id="PF01425">
    <property type="entry name" value="Amidase"/>
    <property type="match status" value="1"/>
</dbReference>
<organism evidence="3 4">
    <name type="scientific">Aspergillus sclerotialis</name>
    <dbReference type="NCBI Taxonomy" id="2070753"/>
    <lineage>
        <taxon>Eukaryota</taxon>
        <taxon>Fungi</taxon>
        <taxon>Dikarya</taxon>
        <taxon>Ascomycota</taxon>
        <taxon>Pezizomycotina</taxon>
        <taxon>Eurotiomycetes</taxon>
        <taxon>Eurotiomycetidae</taxon>
        <taxon>Eurotiales</taxon>
        <taxon>Aspergillaceae</taxon>
        <taxon>Aspergillus</taxon>
        <taxon>Aspergillus subgen. Polypaecilum</taxon>
    </lineage>
</organism>
<dbReference type="GO" id="GO:0003824">
    <property type="term" value="F:catalytic activity"/>
    <property type="evidence" value="ECO:0007669"/>
    <property type="project" value="InterPro"/>
</dbReference>
<dbReference type="InterPro" id="IPR000120">
    <property type="entry name" value="Amidase"/>
</dbReference>
<accession>A0A3A2Z945</accession>
<dbReference type="AlphaFoldDB" id="A0A3A2Z945"/>
<proteinExistence type="predicted"/>
<gene>
    <name evidence="3" type="ORF">PHISCL_08523</name>
</gene>
<evidence type="ECO:0000313" key="4">
    <source>
        <dbReference type="Proteomes" id="UP000266188"/>
    </source>
</evidence>
<reference evidence="4" key="1">
    <citation type="submission" date="2017-02" db="EMBL/GenBank/DDBJ databases">
        <authorList>
            <person name="Tafer H."/>
            <person name="Lopandic K."/>
        </authorList>
    </citation>
    <scope>NUCLEOTIDE SEQUENCE [LARGE SCALE GENOMIC DNA]</scope>
    <source>
        <strain evidence="4">CBS 366.77</strain>
    </source>
</reference>
<dbReference type="InterPro" id="IPR036928">
    <property type="entry name" value="AS_sf"/>
</dbReference>
<dbReference type="SUPFAM" id="SSF75304">
    <property type="entry name" value="Amidase signature (AS) enzymes"/>
    <property type="match status" value="1"/>
</dbReference>
<feature type="compositionally biased region" description="Polar residues" evidence="1">
    <location>
        <begin position="62"/>
        <end position="79"/>
    </location>
</feature>
<evidence type="ECO:0000259" key="2">
    <source>
        <dbReference type="Pfam" id="PF01425"/>
    </source>
</evidence>
<dbReference type="OrthoDB" id="566138at2759"/>
<dbReference type="Gene3D" id="3.90.1300.10">
    <property type="entry name" value="Amidase signature (AS) domain"/>
    <property type="match status" value="1"/>
</dbReference>
<dbReference type="Proteomes" id="UP000266188">
    <property type="component" value="Unassembled WGS sequence"/>
</dbReference>
<protein>
    <submittedName>
        <fullName evidence="3">Amidase</fullName>
    </submittedName>
</protein>
<comment type="caution">
    <text evidence="3">The sequence shown here is derived from an EMBL/GenBank/DDBJ whole genome shotgun (WGS) entry which is preliminary data.</text>
</comment>
<dbReference type="EMBL" id="MVGC01000444">
    <property type="protein sequence ID" value="RJE19130.1"/>
    <property type="molecule type" value="Genomic_DNA"/>
</dbReference>
<feature type="region of interest" description="Disordered" evidence="1">
    <location>
        <begin position="62"/>
        <end position="85"/>
    </location>
</feature>
<feature type="domain" description="Amidase" evidence="2">
    <location>
        <begin position="1"/>
        <end position="132"/>
    </location>
</feature>
<name>A0A3A2Z945_9EURO</name>
<evidence type="ECO:0000313" key="3">
    <source>
        <dbReference type="EMBL" id="RJE19130.1"/>
    </source>
</evidence>
<evidence type="ECO:0000256" key="1">
    <source>
        <dbReference type="SAM" id="MobiDB-lite"/>
    </source>
</evidence>
<sequence>MPTQFGSPIYTGHQSCFDSSAVAILRDAWALIFGLSIHLPPPSFPIVLIFPAGKVTTTEFTVTDSGPNATNPHDPNRTPSGSSCGSAAAVADFQVTLSLGAQTGGSVIRPASYTGVFAIKPTTMPFCSKGKRRSPLHSIPSVFSP</sequence>